<gene>
    <name evidence="2" type="ORF">ES319_A05G227600v1</name>
</gene>
<proteinExistence type="predicted"/>
<sequence>MQRSTSHQTRSFSFDFLKKKTKPLFYFTLANFFLQNQKPSDCHTTTTSGGRQGVERGPFLAPVWSILESHETKTQRCRKRGDFQPLLDPISATATERRAPTTRLRRSPVSERGRLVVGSRGGQARVAAEKIKLLLDSQQIPAALISSSRIG</sequence>
<keyword evidence="3" id="KW-1185">Reference proteome</keyword>
<organism evidence="2 3">
    <name type="scientific">Gossypium barbadense</name>
    <name type="common">Sea Island cotton</name>
    <name type="synonym">Hibiscus barbadensis</name>
    <dbReference type="NCBI Taxonomy" id="3634"/>
    <lineage>
        <taxon>Eukaryota</taxon>
        <taxon>Viridiplantae</taxon>
        <taxon>Streptophyta</taxon>
        <taxon>Embryophyta</taxon>
        <taxon>Tracheophyta</taxon>
        <taxon>Spermatophyta</taxon>
        <taxon>Magnoliopsida</taxon>
        <taxon>eudicotyledons</taxon>
        <taxon>Gunneridae</taxon>
        <taxon>Pentapetalae</taxon>
        <taxon>rosids</taxon>
        <taxon>malvids</taxon>
        <taxon>Malvales</taxon>
        <taxon>Malvaceae</taxon>
        <taxon>Malvoideae</taxon>
        <taxon>Gossypium</taxon>
    </lineage>
</organism>
<dbReference type="EMBL" id="CM018206">
    <property type="protein sequence ID" value="KAB2082876.1"/>
    <property type="molecule type" value="Genomic_DNA"/>
</dbReference>
<protein>
    <submittedName>
        <fullName evidence="2">Uncharacterized protein</fullName>
    </submittedName>
</protein>
<dbReference type="AlphaFoldDB" id="A0A5J5VTB9"/>
<evidence type="ECO:0000256" key="1">
    <source>
        <dbReference type="SAM" id="MobiDB-lite"/>
    </source>
</evidence>
<accession>A0A5J5VTB9</accession>
<evidence type="ECO:0000313" key="2">
    <source>
        <dbReference type="EMBL" id="KAB2082876.1"/>
    </source>
</evidence>
<feature type="region of interest" description="Disordered" evidence="1">
    <location>
        <begin position="88"/>
        <end position="110"/>
    </location>
</feature>
<evidence type="ECO:0000313" key="3">
    <source>
        <dbReference type="Proteomes" id="UP000327439"/>
    </source>
</evidence>
<name>A0A5J5VTB9_GOSBA</name>
<dbReference type="Proteomes" id="UP000327439">
    <property type="component" value="Chromosome A05"/>
</dbReference>
<reference evidence="3" key="1">
    <citation type="journal article" date="2020" name="Nat. Genet.">
        <title>Genomic diversifications of five Gossypium allopolyploid species and their impact on cotton improvement.</title>
        <authorList>
            <person name="Chen Z.J."/>
            <person name="Sreedasyam A."/>
            <person name="Ando A."/>
            <person name="Song Q."/>
            <person name="De Santiago L.M."/>
            <person name="Hulse-Kemp A.M."/>
            <person name="Ding M."/>
            <person name="Ye W."/>
            <person name="Kirkbride R.C."/>
            <person name="Jenkins J."/>
            <person name="Plott C."/>
            <person name="Lovell J."/>
            <person name="Lin Y.M."/>
            <person name="Vaughn R."/>
            <person name="Liu B."/>
            <person name="Simpson S."/>
            <person name="Scheffler B.E."/>
            <person name="Wen L."/>
            <person name="Saski C.A."/>
            <person name="Grover C.E."/>
            <person name="Hu G."/>
            <person name="Conover J.L."/>
            <person name="Carlson J.W."/>
            <person name="Shu S."/>
            <person name="Boston L.B."/>
            <person name="Williams M."/>
            <person name="Peterson D.G."/>
            <person name="McGee K."/>
            <person name="Jones D.C."/>
            <person name="Wendel J.F."/>
            <person name="Stelly D.M."/>
            <person name="Grimwood J."/>
            <person name="Schmutz J."/>
        </authorList>
    </citation>
    <scope>NUCLEOTIDE SEQUENCE [LARGE SCALE GENOMIC DNA]</scope>
    <source>
        <strain evidence="3">cv. 3-79</strain>
    </source>
</reference>